<protein>
    <recommendedName>
        <fullName evidence="3">F-box domain-containing protein</fullName>
    </recommendedName>
</protein>
<evidence type="ECO:0008006" key="3">
    <source>
        <dbReference type="Google" id="ProtNLM"/>
    </source>
</evidence>
<organism evidence="1 2">
    <name type="scientific">Malus baccata</name>
    <name type="common">Siberian crab apple</name>
    <name type="synonym">Pyrus baccata</name>
    <dbReference type="NCBI Taxonomy" id="106549"/>
    <lineage>
        <taxon>Eukaryota</taxon>
        <taxon>Viridiplantae</taxon>
        <taxon>Streptophyta</taxon>
        <taxon>Embryophyta</taxon>
        <taxon>Tracheophyta</taxon>
        <taxon>Spermatophyta</taxon>
        <taxon>Magnoliopsida</taxon>
        <taxon>eudicotyledons</taxon>
        <taxon>Gunneridae</taxon>
        <taxon>Pentapetalae</taxon>
        <taxon>rosids</taxon>
        <taxon>fabids</taxon>
        <taxon>Rosales</taxon>
        <taxon>Rosaceae</taxon>
        <taxon>Amygdaloideae</taxon>
        <taxon>Maleae</taxon>
        <taxon>Malus</taxon>
    </lineage>
</organism>
<comment type="caution">
    <text evidence="1">The sequence shown here is derived from an EMBL/GenBank/DDBJ whole genome shotgun (WGS) entry which is preliminary data.</text>
</comment>
<dbReference type="Proteomes" id="UP000315295">
    <property type="component" value="Unassembled WGS sequence"/>
</dbReference>
<dbReference type="PANTHER" id="PTHR33736:SF12">
    <property type="entry name" value="F-BOX DOMAIN-CONTAINING PROTEIN"/>
    <property type="match status" value="1"/>
</dbReference>
<dbReference type="InterPro" id="IPR045283">
    <property type="entry name" value="AT3G44326-like"/>
</dbReference>
<name>A0A540M227_MALBA</name>
<evidence type="ECO:0000313" key="1">
    <source>
        <dbReference type="EMBL" id="TQD92795.1"/>
    </source>
</evidence>
<accession>A0A540M227</accession>
<dbReference type="EMBL" id="VIEB01000384">
    <property type="protein sequence ID" value="TQD92795.1"/>
    <property type="molecule type" value="Genomic_DNA"/>
</dbReference>
<proteinExistence type="predicted"/>
<keyword evidence="2" id="KW-1185">Reference proteome</keyword>
<dbReference type="AlphaFoldDB" id="A0A540M227"/>
<dbReference type="PANTHER" id="PTHR33736">
    <property type="entry name" value="F-BOX PROTEIN-RELATED"/>
    <property type="match status" value="1"/>
</dbReference>
<evidence type="ECO:0000313" key="2">
    <source>
        <dbReference type="Proteomes" id="UP000315295"/>
    </source>
</evidence>
<reference evidence="1 2" key="1">
    <citation type="journal article" date="2019" name="G3 (Bethesda)">
        <title>Sequencing of a Wild Apple (Malus baccata) Genome Unravels the Differences Between Cultivated and Wild Apple Species Regarding Disease Resistance and Cold Tolerance.</title>
        <authorList>
            <person name="Chen X."/>
        </authorList>
    </citation>
    <scope>NUCLEOTIDE SEQUENCE [LARGE SCALE GENOMIC DNA]</scope>
    <source>
        <strain evidence="2">cv. Shandingzi</strain>
        <tissue evidence="1">Leaves</tissue>
    </source>
</reference>
<gene>
    <name evidence="1" type="ORF">C1H46_021570</name>
</gene>
<sequence>MSVAQVEKMASLNADLFYEVLKRLDGPTLASAAFCSISKEERLWEYVCSSKWPSTNREDVKFYADCFPPYCNEEVSKYRRNDFVEYPEEWTESEYYGDMDEFENVFNGCFYNCDLLTHADADYDNDGEVFLSAANGLPPITSMETEKRDGKLWRGLRDGLRLSWIVANGKIKQAANLACCYPLGGQRHWRTDKDFVMLFGSILPAIDILPCQVVECVLSLKLRVICTEGEGVQTTLKLTELSMQFEDMEGNCFNGRNSLLMLKEALSQGRP</sequence>